<dbReference type="InterPro" id="IPR008969">
    <property type="entry name" value="CarboxyPept-like_regulatory"/>
</dbReference>
<dbReference type="InterPro" id="IPR023997">
    <property type="entry name" value="TonB-dep_OMP_SusC/RagA_CS"/>
</dbReference>
<dbReference type="Pfam" id="PF07715">
    <property type="entry name" value="Plug"/>
    <property type="match status" value="1"/>
</dbReference>
<dbReference type="SUPFAM" id="SSF56935">
    <property type="entry name" value="Porins"/>
    <property type="match status" value="1"/>
</dbReference>
<dbReference type="InterPro" id="IPR012910">
    <property type="entry name" value="Plug_dom"/>
</dbReference>
<name>A0A9D6AAA9_9BACT</name>
<accession>A0A9D6AAA9</accession>
<evidence type="ECO:0000256" key="5">
    <source>
        <dbReference type="ARBA" id="ARBA00023136"/>
    </source>
</evidence>
<comment type="subcellular location">
    <subcellularLocation>
        <location evidence="1 7">Cell outer membrane</location>
        <topology evidence="1 7">Multi-pass membrane protein</topology>
    </subcellularLocation>
</comment>
<dbReference type="Gene3D" id="2.60.40.1120">
    <property type="entry name" value="Carboxypeptidase-like, regulatory domain"/>
    <property type="match status" value="1"/>
</dbReference>
<feature type="signal peptide" evidence="8">
    <location>
        <begin position="1"/>
        <end position="28"/>
    </location>
</feature>
<dbReference type="SUPFAM" id="SSF49464">
    <property type="entry name" value="Carboxypeptidase regulatory domain-like"/>
    <property type="match status" value="1"/>
</dbReference>
<evidence type="ECO:0000259" key="9">
    <source>
        <dbReference type="Pfam" id="PF07715"/>
    </source>
</evidence>
<evidence type="ECO:0000256" key="2">
    <source>
        <dbReference type="ARBA" id="ARBA00022448"/>
    </source>
</evidence>
<feature type="domain" description="TonB-dependent receptor plug" evidence="9">
    <location>
        <begin position="119"/>
        <end position="234"/>
    </location>
</feature>
<dbReference type="Gene3D" id="2.40.170.20">
    <property type="entry name" value="TonB-dependent receptor, beta-barrel domain"/>
    <property type="match status" value="1"/>
</dbReference>
<dbReference type="InterPro" id="IPR036942">
    <property type="entry name" value="Beta-barrel_TonB_sf"/>
</dbReference>
<dbReference type="Pfam" id="PF13715">
    <property type="entry name" value="CarbopepD_reg_2"/>
    <property type="match status" value="1"/>
</dbReference>
<dbReference type="RefSeq" id="WP_278490681.1">
    <property type="nucleotide sequence ID" value="NZ_CAJZDG010000010.1"/>
</dbReference>
<evidence type="ECO:0000256" key="4">
    <source>
        <dbReference type="ARBA" id="ARBA00022692"/>
    </source>
</evidence>
<evidence type="ECO:0000256" key="6">
    <source>
        <dbReference type="ARBA" id="ARBA00023237"/>
    </source>
</evidence>
<gene>
    <name evidence="10" type="ORF">HXN55_07855</name>
</gene>
<keyword evidence="4 7" id="KW-0812">Transmembrane</keyword>
<evidence type="ECO:0000256" key="1">
    <source>
        <dbReference type="ARBA" id="ARBA00004571"/>
    </source>
</evidence>
<dbReference type="PROSITE" id="PS52016">
    <property type="entry name" value="TONB_DEPENDENT_REC_3"/>
    <property type="match status" value="1"/>
</dbReference>
<sequence>MMKQVKCKISVRILTLIVGLFLSVSAFAQSTIKGIVKDSSGEPIISASVLITGTHDGVQTDLDGNFELNVAPGTQLTISYIGYIKQQVAAKNGMVVVLQPEDAQQMQEVVVIGYGSVKKSDLTGSVLAMKPDSKNKGLVVNAQDMMQGKMAGVNVTGEGGIPGGGAKIRIRGGSSLNASNDPLIVIDGVALDNTGIKGMSNPLSMVNPQDIESFNVLKDASATAIYGSRGSNGVIIITTKKGHVNQPLAVSYAGSVTASVKRKTIDVMNGDEYRKFITDMFGAGSKQVAALGKANTNWQNEIYRTAWAQDHNITVTGSVGDKANSMPFRVSAGYTNNQGIVKTSSFERYTAAVNLSPSLLNNHLNMNLNVKGMFAKNRFADGAAIGAAVSFDPTQSIYDYTSADAANFGNYFEWRGIGLAPSEDPTWPTTLNTLATKNPMAILNLKNDRSRSRDVIANAEFDYKVHGFEDLRLHVTAGADIAQGQQDTDIAPTSPLASYYGYNGWSRQLKRNLTFNTYAQYYHDFKDAAKNHFDIMAGYEWQHFWKKDKSRAIQYYPSTNSKAGQVYKDSGKDYNRDGILEDYVYPTENYLVSFFGRSNWSLMDRYYVTATFRADGASRFKKHWAYFPSFAFAWKVKDENKFRDIKWLSDLKLRLGWGMTGQQEGIGDYNYFDIYQTGSGSNNFYPITDDGTVVRPQAVNKDLTWETTTTYNVGLDWGILNQRLTGSVDWYYRKTTDLLNNSVTVSAGSNFRNQVPSNIGSLKNTGVEVALRWRAIETKDWYWTIDYNFTYNKNEITDLTGGKDPNFVVATGGISAGIGGNAQAHAVGHPASSFYVYQQIYDKNGKPIEGAVVDRNGDGQITPADKYFYKSPMAPVTMGLASRLEYKNWDFGFSLRANIGNYVFNDLMAGQANVSPAAVWASSEFLSNRPIESIKDNWQTGNDKTVLSDRWVQNASFLKLDNITLGYSFADLFKTGGWHGLSGRVYGTASNILTLTKYKGIDPEVFGGIDNNPYPRPMSFIVGLNLNF</sequence>
<dbReference type="AlphaFoldDB" id="A0A9D6AAA9"/>
<protein>
    <submittedName>
        <fullName evidence="10">SusC/RagA family TonB-linked outer membrane protein</fullName>
    </submittedName>
</protein>
<keyword evidence="2 7" id="KW-0813">Transport</keyword>
<reference evidence="10" key="1">
    <citation type="submission" date="2020-04" db="EMBL/GenBank/DDBJ databases">
        <title>Deep metagenomics examines the oral microbiome during advanced dental caries in children, revealing novel taxa and co-occurrences with host molecules.</title>
        <authorList>
            <person name="Baker J.L."/>
            <person name="Morton J.T."/>
            <person name="Dinis M."/>
            <person name="Alvarez R."/>
            <person name="Tran N.C."/>
            <person name="Knight R."/>
            <person name="Edlund A."/>
        </authorList>
    </citation>
    <scope>NUCLEOTIDE SEQUENCE</scope>
    <source>
        <strain evidence="10">JCVI_32_bin.50</strain>
    </source>
</reference>
<dbReference type="InterPro" id="IPR037066">
    <property type="entry name" value="Plug_dom_sf"/>
</dbReference>
<evidence type="ECO:0000313" key="10">
    <source>
        <dbReference type="EMBL" id="MBF1447276.1"/>
    </source>
</evidence>
<feature type="chain" id="PRO_5039161160" evidence="8">
    <location>
        <begin position="29"/>
        <end position="1028"/>
    </location>
</feature>
<keyword evidence="5 7" id="KW-0472">Membrane</keyword>
<keyword evidence="6 7" id="KW-0998">Cell outer membrane</keyword>
<organism evidence="10 11">
    <name type="scientific">Prevotella nigrescens</name>
    <dbReference type="NCBI Taxonomy" id="28133"/>
    <lineage>
        <taxon>Bacteria</taxon>
        <taxon>Pseudomonadati</taxon>
        <taxon>Bacteroidota</taxon>
        <taxon>Bacteroidia</taxon>
        <taxon>Bacteroidales</taxon>
        <taxon>Prevotellaceae</taxon>
        <taxon>Prevotella</taxon>
    </lineage>
</organism>
<dbReference type="Proteomes" id="UP000787419">
    <property type="component" value="Unassembled WGS sequence"/>
</dbReference>
<evidence type="ECO:0000256" key="3">
    <source>
        <dbReference type="ARBA" id="ARBA00022452"/>
    </source>
</evidence>
<keyword evidence="3 7" id="KW-1134">Transmembrane beta strand</keyword>
<evidence type="ECO:0000313" key="11">
    <source>
        <dbReference type="Proteomes" id="UP000787419"/>
    </source>
</evidence>
<keyword evidence="8" id="KW-0732">Signal</keyword>
<evidence type="ECO:0000256" key="7">
    <source>
        <dbReference type="PROSITE-ProRule" id="PRU01360"/>
    </source>
</evidence>
<dbReference type="InterPro" id="IPR039426">
    <property type="entry name" value="TonB-dep_rcpt-like"/>
</dbReference>
<comment type="similarity">
    <text evidence="7">Belongs to the TonB-dependent receptor family.</text>
</comment>
<dbReference type="NCBIfam" id="TIGR04057">
    <property type="entry name" value="SusC_RagA_signa"/>
    <property type="match status" value="1"/>
</dbReference>
<dbReference type="Gene3D" id="2.170.130.10">
    <property type="entry name" value="TonB-dependent receptor, plug domain"/>
    <property type="match status" value="1"/>
</dbReference>
<comment type="caution">
    <text evidence="10">The sequence shown here is derived from an EMBL/GenBank/DDBJ whole genome shotgun (WGS) entry which is preliminary data.</text>
</comment>
<dbReference type="InterPro" id="IPR023996">
    <property type="entry name" value="TonB-dep_OMP_SusC/RagA"/>
</dbReference>
<dbReference type="NCBIfam" id="TIGR04056">
    <property type="entry name" value="OMP_RagA_SusC"/>
    <property type="match status" value="1"/>
</dbReference>
<dbReference type="EMBL" id="JABZTM010000084">
    <property type="protein sequence ID" value="MBF1447276.1"/>
    <property type="molecule type" value="Genomic_DNA"/>
</dbReference>
<dbReference type="GO" id="GO:0009279">
    <property type="term" value="C:cell outer membrane"/>
    <property type="evidence" value="ECO:0007669"/>
    <property type="project" value="UniProtKB-SubCell"/>
</dbReference>
<proteinExistence type="inferred from homology"/>
<evidence type="ECO:0000256" key="8">
    <source>
        <dbReference type="SAM" id="SignalP"/>
    </source>
</evidence>